<name>A0ABR1ZSZ3_9ROSI</name>
<dbReference type="PANTHER" id="PTHR31155:SF9">
    <property type="entry name" value="STEAROYL-[ACYL-CARRIER-PROTEIN] 9-DESATURASE 7, CHLOROPLASTIC"/>
    <property type="match status" value="1"/>
</dbReference>
<accession>A0ABR1ZSZ3</accession>
<keyword evidence="10" id="KW-0408">Iron</keyword>
<dbReference type="SUPFAM" id="SSF47240">
    <property type="entry name" value="Ferritin-like"/>
    <property type="match status" value="1"/>
</dbReference>
<gene>
    <name evidence="14" type="ORF">V6N12_044677</name>
</gene>
<evidence type="ECO:0000256" key="8">
    <source>
        <dbReference type="ARBA" id="ARBA00022946"/>
    </source>
</evidence>
<evidence type="ECO:0000256" key="10">
    <source>
        <dbReference type="ARBA" id="ARBA00023004"/>
    </source>
</evidence>
<comment type="cofactor">
    <cofactor evidence="1">
        <name>Fe(2+)</name>
        <dbReference type="ChEBI" id="CHEBI:29033"/>
    </cofactor>
</comment>
<keyword evidence="8" id="KW-0809">Transit peptide</keyword>
<evidence type="ECO:0000313" key="15">
    <source>
        <dbReference type="Proteomes" id="UP001472677"/>
    </source>
</evidence>
<protein>
    <recommendedName>
        <fullName evidence="4">stearoyl-[acyl-carrier-protein] 9-desaturase</fullName>
        <ecNumber evidence="4">1.14.19.2</ecNumber>
    </recommendedName>
</protein>
<evidence type="ECO:0000256" key="2">
    <source>
        <dbReference type="ARBA" id="ARBA00008749"/>
    </source>
</evidence>
<evidence type="ECO:0000256" key="3">
    <source>
        <dbReference type="ARBA" id="ARBA00011738"/>
    </source>
</evidence>
<comment type="subunit">
    <text evidence="3">Homodimer.</text>
</comment>
<keyword evidence="6" id="KW-0479">Metal-binding</keyword>
<reference evidence="14 15" key="1">
    <citation type="journal article" date="2024" name="G3 (Bethesda)">
        <title>Genome assembly of Hibiscus sabdariffa L. provides insights into metabolisms of medicinal natural products.</title>
        <authorList>
            <person name="Kim T."/>
        </authorList>
    </citation>
    <scope>NUCLEOTIDE SEQUENCE [LARGE SCALE GENOMIC DNA]</scope>
    <source>
        <strain evidence="14">TK-2024</strain>
        <tissue evidence="14">Old leaves</tissue>
    </source>
</reference>
<dbReference type="Pfam" id="PF03405">
    <property type="entry name" value="FA_desaturase_2"/>
    <property type="match status" value="1"/>
</dbReference>
<keyword evidence="5" id="KW-0444">Lipid biosynthesis</keyword>
<keyword evidence="7" id="KW-0276">Fatty acid metabolism</keyword>
<dbReference type="InterPro" id="IPR005067">
    <property type="entry name" value="Fatty_acid_desaturase-2"/>
</dbReference>
<evidence type="ECO:0000313" key="14">
    <source>
        <dbReference type="EMBL" id="KAK8483818.1"/>
    </source>
</evidence>
<evidence type="ECO:0000256" key="4">
    <source>
        <dbReference type="ARBA" id="ARBA00012617"/>
    </source>
</evidence>
<dbReference type="Proteomes" id="UP001472677">
    <property type="component" value="Unassembled WGS sequence"/>
</dbReference>
<evidence type="ECO:0000256" key="12">
    <source>
        <dbReference type="ARBA" id="ARBA00023160"/>
    </source>
</evidence>
<proteinExistence type="inferred from homology"/>
<comment type="catalytic activity">
    <reaction evidence="13">
        <text>octadecanoyl-[ACP] + 2 reduced [2Fe-2S]-[ferredoxin] + O2 + 2 H(+) = (9Z)-octadecenoyl-[ACP] + 2 oxidized [2Fe-2S]-[ferredoxin] + 2 H2O</text>
        <dbReference type="Rhea" id="RHEA:11776"/>
        <dbReference type="Rhea" id="RHEA-COMP:9656"/>
        <dbReference type="Rhea" id="RHEA-COMP:9924"/>
        <dbReference type="Rhea" id="RHEA-COMP:10000"/>
        <dbReference type="Rhea" id="RHEA-COMP:10001"/>
        <dbReference type="ChEBI" id="CHEBI:15377"/>
        <dbReference type="ChEBI" id="CHEBI:15378"/>
        <dbReference type="ChEBI" id="CHEBI:15379"/>
        <dbReference type="ChEBI" id="CHEBI:33737"/>
        <dbReference type="ChEBI" id="CHEBI:33738"/>
        <dbReference type="ChEBI" id="CHEBI:78495"/>
        <dbReference type="ChEBI" id="CHEBI:78783"/>
        <dbReference type="EC" id="1.14.19.2"/>
    </reaction>
</comment>
<dbReference type="InterPro" id="IPR012348">
    <property type="entry name" value="RNR-like"/>
</dbReference>
<dbReference type="Gene3D" id="1.10.620.20">
    <property type="entry name" value="Ribonucleotide Reductase, subunit A"/>
    <property type="match status" value="1"/>
</dbReference>
<dbReference type="PANTHER" id="PTHR31155">
    <property type="entry name" value="ACYL- ACYL-CARRIER-PROTEIN DESATURASE-RELATED"/>
    <property type="match status" value="1"/>
</dbReference>
<evidence type="ECO:0000256" key="5">
    <source>
        <dbReference type="ARBA" id="ARBA00022516"/>
    </source>
</evidence>
<dbReference type="InterPro" id="IPR009078">
    <property type="entry name" value="Ferritin-like_SF"/>
</dbReference>
<comment type="caution">
    <text evidence="14">The sequence shown here is derived from an EMBL/GenBank/DDBJ whole genome shotgun (WGS) entry which is preliminary data.</text>
</comment>
<organism evidence="14 15">
    <name type="scientific">Hibiscus sabdariffa</name>
    <name type="common">roselle</name>
    <dbReference type="NCBI Taxonomy" id="183260"/>
    <lineage>
        <taxon>Eukaryota</taxon>
        <taxon>Viridiplantae</taxon>
        <taxon>Streptophyta</taxon>
        <taxon>Embryophyta</taxon>
        <taxon>Tracheophyta</taxon>
        <taxon>Spermatophyta</taxon>
        <taxon>Magnoliopsida</taxon>
        <taxon>eudicotyledons</taxon>
        <taxon>Gunneridae</taxon>
        <taxon>Pentapetalae</taxon>
        <taxon>rosids</taxon>
        <taxon>malvids</taxon>
        <taxon>Malvales</taxon>
        <taxon>Malvaceae</taxon>
        <taxon>Malvoideae</taxon>
        <taxon>Hibiscus</taxon>
    </lineage>
</organism>
<sequence length="98" mass="11468">MKKTSMPHQEVQVQVTHSIPPQNIEMFKSLDKWVEDNIIIHLKPTEKSWQPQDFLPDSKSDGFYDQVKELQERAKEIQDDHFVALVGDMITEEALPTY</sequence>
<keyword evidence="9" id="KW-0560">Oxidoreductase</keyword>
<evidence type="ECO:0000256" key="13">
    <source>
        <dbReference type="ARBA" id="ARBA00049304"/>
    </source>
</evidence>
<evidence type="ECO:0000256" key="11">
    <source>
        <dbReference type="ARBA" id="ARBA00023098"/>
    </source>
</evidence>
<keyword evidence="11" id="KW-0443">Lipid metabolism</keyword>
<evidence type="ECO:0000256" key="7">
    <source>
        <dbReference type="ARBA" id="ARBA00022832"/>
    </source>
</evidence>
<comment type="similarity">
    <text evidence="2">Belongs to the fatty acid desaturase type 2 family.</text>
</comment>
<dbReference type="EC" id="1.14.19.2" evidence="4"/>
<keyword evidence="12" id="KW-0275">Fatty acid biosynthesis</keyword>
<evidence type="ECO:0000256" key="1">
    <source>
        <dbReference type="ARBA" id="ARBA00001954"/>
    </source>
</evidence>
<evidence type="ECO:0000256" key="6">
    <source>
        <dbReference type="ARBA" id="ARBA00022723"/>
    </source>
</evidence>
<keyword evidence="15" id="KW-1185">Reference proteome</keyword>
<dbReference type="EMBL" id="JBBPBM010001481">
    <property type="protein sequence ID" value="KAK8483818.1"/>
    <property type="molecule type" value="Genomic_DNA"/>
</dbReference>
<evidence type="ECO:0000256" key="9">
    <source>
        <dbReference type="ARBA" id="ARBA00023002"/>
    </source>
</evidence>